<name>A0A7I7Y1X9_9MYCO</name>
<dbReference type="NCBIfam" id="TIGR03931">
    <property type="entry name" value="T7SS_Rv3446c"/>
    <property type="match status" value="1"/>
</dbReference>
<evidence type="ECO:0000313" key="2">
    <source>
        <dbReference type="Proteomes" id="UP000466931"/>
    </source>
</evidence>
<evidence type="ECO:0000313" key="1">
    <source>
        <dbReference type="EMBL" id="BBZ35121.1"/>
    </source>
</evidence>
<dbReference type="AlphaFoldDB" id="A0A7I7Y1X9"/>
<gene>
    <name evidence="1" type="ORF">MCNF_37260</name>
</gene>
<reference evidence="1" key="1">
    <citation type="journal article" date="2019" name="Emerg. Microbes Infect.">
        <title>Comprehensive subspecies identification of 175 nontuberculous mycobacteria species based on 7547 genomic profiles.</title>
        <authorList>
            <person name="Matsumoto Y."/>
            <person name="Kinjo T."/>
            <person name="Motooka D."/>
            <person name="Nabeya D."/>
            <person name="Jung N."/>
            <person name="Uechi K."/>
            <person name="Horii T."/>
            <person name="Iida T."/>
            <person name="Fujita J."/>
            <person name="Nakamura S."/>
        </authorList>
    </citation>
    <scope>NUCLEOTIDE SEQUENCE [LARGE SCALE GENOMIC DNA]</scope>
    <source>
        <strain evidence="1">JCM 13671</strain>
    </source>
</reference>
<dbReference type="InterPro" id="IPR023840">
    <property type="entry name" value="T7SS_Rv3446c"/>
</dbReference>
<reference evidence="1" key="2">
    <citation type="submission" date="2020-02" db="EMBL/GenBank/DDBJ databases">
        <authorList>
            <person name="Matsumoto Y."/>
            <person name="Motooka D."/>
            <person name="Nakamura S."/>
        </authorList>
    </citation>
    <scope>NUCLEOTIDE SEQUENCE</scope>
    <source>
        <strain evidence="1">JCM 13671</strain>
    </source>
</reference>
<protein>
    <submittedName>
        <fullName evidence="1">Type VII secretion-associated protein</fullName>
    </submittedName>
</protein>
<organism evidence="1 2">
    <name type="scientific">Mycolicibacterium confluentis</name>
    <dbReference type="NCBI Taxonomy" id="28047"/>
    <lineage>
        <taxon>Bacteria</taxon>
        <taxon>Bacillati</taxon>
        <taxon>Actinomycetota</taxon>
        <taxon>Actinomycetes</taxon>
        <taxon>Mycobacteriales</taxon>
        <taxon>Mycobacteriaceae</taxon>
        <taxon>Mycolicibacterium</taxon>
    </lineage>
</organism>
<dbReference type="Proteomes" id="UP000466931">
    <property type="component" value="Chromosome"/>
</dbReference>
<accession>A0A7I7Y1X9</accession>
<dbReference type="OrthoDB" id="4760221at2"/>
<dbReference type="RefSeq" id="WP_085149468.1">
    <property type="nucleotide sequence ID" value="NZ_AP022612.1"/>
</dbReference>
<keyword evidence="2" id="KW-1185">Reference proteome</keyword>
<proteinExistence type="predicted"/>
<dbReference type="EMBL" id="AP022612">
    <property type="protein sequence ID" value="BBZ35121.1"/>
    <property type="molecule type" value="Genomic_DNA"/>
</dbReference>
<sequence>MTRAVVCEVGPVSVRMRSEGRTTKADPALTAAVLDHDVDALTVLGDSVVPTAEVWRRLLEPLLDGADAATLVHPTWWRPARVAVLAEGAATLVSPAACVTRADMVTDGGAAMVEIAPRLVLIRGSEEPSALPRPVLSDDRAAVVAEVVRAVLDRPGPVWIDAPVDVPGAQALMNDIADRLAGQGRACRTVDPLRWAPAAAEAEQPTSQRPRIGLLVAAVTTAVLLSAGAISWIGTSPRQSAAGPTATLVEGRVTAVIPQHWTVRHVVTGPGSRRVEVISPDAAAVLHVTQAPVPGRGIAEVATDLWTSLDAQSPGVFVDFNPRDQRGGRHVVSYREQRDGRDIRWLVLVDGDTRIGIGCQSRRGAEQDVAQACDDAVRTAREIR</sequence>